<dbReference type="InterPro" id="IPR043195">
    <property type="entry name" value="TTC12"/>
</dbReference>
<feature type="region of interest" description="Disordered" evidence="2">
    <location>
        <begin position="44"/>
        <end position="77"/>
    </location>
</feature>
<keyword evidence="4" id="KW-1185">Reference proteome</keyword>
<reference evidence="3 4" key="1">
    <citation type="submission" date="2024-07" db="EMBL/GenBank/DDBJ databases">
        <title>Chromosome-level genome assembly of the water stick insect Ranatra chinensis (Heteroptera: Nepidae).</title>
        <authorList>
            <person name="Liu X."/>
        </authorList>
    </citation>
    <scope>NUCLEOTIDE SEQUENCE [LARGE SCALE GENOMIC DNA]</scope>
    <source>
        <strain evidence="3">Cailab_2021Rc</strain>
        <tissue evidence="3">Muscle</tissue>
    </source>
</reference>
<keyword evidence="1" id="KW-0802">TPR repeat</keyword>
<name>A0ABD0Y5E9_9HEMI</name>
<sequence>MSDPPPPASEEKITKEEYERLVNILLRLGSLVQYHSQIKIAEGEAAKPSKKVEAVDKPKAETKKKRVNKEGKPVKANKLKEKETTKKKENTEKVSVLGVLGEVNEINQQWAIEENPGSYVLFANRAVTFIKLGLYNLALQDSNSALELDPTNLRALMHKATALFFTNKAQKAEEVVNQALKIYPERIKYINGRKDMWKTIELKPNPENIDIQEAESKPPDDKE</sequence>
<evidence type="ECO:0000256" key="1">
    <source>
        <dbReference type="PROSITE-ProRule" id="PRU00339"/>
    </source>
</evidence>
<dbReference type="EMBL" id="JBFDAA010000014">
    <property type="protein sequence ID" value="KAL1122229.1"/>
    <property type="molecule type" value="Genomic_DNA"/>
</dbReference>
<dbReference type="InterPro" id="IPR019734">
    <property type="entry name" value="TPR_rpt"/>
</dbReference>
<feature type="compositionally biased region" description="Basic and acidic residues" evidence="2">
    <location>
        <begin position="68"/>
        <end position="77"/>
    </location>
</feature>
<dbReference type="InterPro" id="IPR011990">
    <property type="entry name" value="TPR-like_helical_dom_sf"/>
</dbReference>
<comment type="caution">
    <text evidence="3">The sequence shown here is derived from an EMBL/GenBank/DDBJ whole genome shotgun (WGS) entry which is preliminary data.</text>
</comment>
<organism evidence="3 4">
    <name type="scientific">Ranatra chinensis</name>
    <dbReference type="NCBI Taxonomy" id="642074"/>
    <lineage>
        <taxon>Eukaryota</taxon>
        <taxon>Metazoa</taxon>
        <taxon>Ecdysozoa</taxon>
        <taxon>Arthropoda</taxon>
        <taxon>Hexapoda</taxon>
        <taxon>Insecta</taxon>
        <taxon>Pterygota</taxon>
        <taxon>Neoptera</taxon>
        <taxon>Paraneoptera</taxon>
        <taxon>Hemiptera</taxon>
        <taxon>Heteroptera</taxon>
        <taxon>Panheteroptera</taxon>
        <taxon>Nepomorpha</taxon>
        <taxon>Nepidae</taxon>
        <taxon>Ranatrinae</taxon>
        <taxon>Ranatra</taxon>
    </lineage>
</organism>
<evidence type="ECO:0000313" key="3">
    <source>
        <dbReference type="EMBL" id="KAL1122229.1"/>
    </source>
</evidence>
<dbReference type="PANTHER" id="PTHR46540">
    <property type="entry name" value="TETRATRICOPEPTIDE REPEAT PROTEIN 12"/>
    <property type="match status" value="1"/>
</dbReference>
<accession>A0ABD0Y5E9</accession>
<dbReference type="Pfam" id="PF14559">
    <property type="entry name" value="TPR_19"/>
    <property type="match status" value="1"/>
</dbReference>
<protein>
    <submittedName>
        <fullName evidence="3">Uncharacterized protein</fullName>
    </submittedName>
</protein>
<dbReference type="Proteomes" id="UP001558652">
    <property type="component" value="Unassembled WGS sequence"/>
</dbReference>
<evidence type="ECO:0000256" key="2">
    <source>
        <dbReference type="SAM" id="MobiDB-lite"/>
    </source>
</evidence>
<dbReference type="PANTHER" id="PTHR46540:SF1">
    <property type="entry name" value="TETRATRICOPEPTIDE REPEAT PROTEIN 12"/>
    <property type="match status" value="1"/>
</dbReference>
<proteinExistence type="predicted"/>
<dbReference type="AlphaFoldDB" id="A0ABD0Y5E9"/>
<evidence type="ECO:0000313" key="4">
    <source>
        <dbReference type="Proteomes" id="UP001558652"/>
    </source>
</evidence>
<feature type="compositionally biased region" description="Basic and acidic residues" evidence="2">
    <location>
        <begin position="44"/>
        <end position="61"/>
    </location>
</feature>
<feature type="repeat" description="TPR" evidence="1">
    <location>
        <begin position="119"/>
        <end position="152"/>
    </location>
</feature>
<dbReference type="SMART" id="SM00028">
    <property type="entry name" value="TPR"/>
    <property type="match status" value="2"/>
</dbReference>
<dbReference type="PROSITE" id="PS50005">
    <property type="entry name" value="TPR"/>
    <property type="match status" value="1"/>
</dbReference>
<dbReference type="Gene3D" id="1.25.40.10">
    <property type="entry name" value="Tetratricopeptide repeat domain"/>
    <property type="match status" value="1"/>
</dbReference>
<gene>
    <name evidence="3" type="ORF">AAG570_003634</name>
</gene>
<dbReference type="SUPFAM" id="SSF48452">
    <property type="entry name" value="TPR-like"/>
    <property type="match status" value="1"/>
</dbReference>